<evidence type="ECO:0000256" key="12">
    <source>
        <dbReference type="ARBA" id="ARBA00023136"/>
    </source>
</evidence>
<feature type="transmembrane region" description="Helical" evidence="14">
    <location>
        <begin position="44"/>
        <end position="63"/>
    </location>
</feature>
<dbReference type="SUPFAM" id="SSF55874">
    <property type="entry name" value="ATPase domain of HSP90 chaperone/DNA topoisomerase II/histidine kinase"/>
    <property type="match status" value="1"/>
</dbReference>
<keyword evidence="18" id="KW-1185">Reference proteome</keyword>
<keyword evidence="12 14" id="KW-0472">Membrane</keyword>
<reference evidence="16 18" key="1">
    <citation type="submission" date="2015-01" db="EMBL/GenBank/DDBJ databases">
        <authorList>
            <person name="Guo J."/>
        </authorList>
    </citation>
    <scope>NUCLEOTIDE SEQUENCE [LARGE SCALE GENOMIC DNA]</scope>
    <source>
        <strain evidence="16 18">DSM 22147</strain>
    </source>
</reference>
<evidence type="ECO:0000256" key="6">
    <source>
        <dbReference type="ARBA" id="ARBA00022692"/>
    </source>
</evidence>
<dbReference type="Proteomes" id="UP000254100">
    <property type="component" value="Unassembled WGS sequence"/>
</dbReference>
<dbReference type="STRING" id="569857.TP70_06030"/>
<evidence type="ECO:0000256" key="3">
    <source>
        <dbReference type="ARBA" id="ARBA00012438"/>
    </source>
</evidence>
<dbReference type="EMBL" id="UHDT01000001">
    <property type="protein sequence ID" value="SUM56744.1"/>
    <property type="molecule type" value="Genomic_DNA"/>
</dbReference>
<dbReference type="PANTHER" id="PTHR45453:SF2">
    <property type="entry name" value="HISTIDINE KINASE"/>
    <property type="match status" value="1"/>
</dbReference>
<dbReference type="GO" id="GO:0000155">
    <property type="term" value="F:phosphorelay sensor kinase activity"/>
    <property type="evidence" value="ECO:0007669"/>
    <property type="project" value="TreeGrafter"/>
</dbReference>
<dbReference type="InterPro" id="IPR004358">
    <property type="entry name" value="Sig_transdc_His_kin-like_C"/>
</dbReference>
<organism evidence="17 19">
    <name type="scientific">Staphylococcus microti</name>
    <dbReference type="NCBI Taxonomy" id="569857"/>
    <lineage>
        <taxon>Bacteria</taxon>
        <taxon>Bacillati</taxon>
        <taxon>Bacillota</taxon>
        <taxon>Bacilli</taxon>
        <taxon>Bacillales</taxon>
        <taxon>Staphylococcaceae</taxon>
        <taxon>Staphylococcus</taxon>
    </lineage>
</organism>
<evidence type="ECO:0000256" key="2">
    <source>
        <dbReference type="ARBA" id="ARBA00004651"/>
    </source>
</evidence>
<keyword evidence="10 14" id="KW-1133">Transmembrane helix</keyword>
<protein>
    <recommendedName>
        <fullName evidence="3">histidine kinase</fullName>
        <ecNumber evidence="3">2.7.13.3</ecNumber>
    </recommendedName>
    <alternativeName>
        <fullName evidence="13">Glycopeptide resistance-associated protein S</fullName>
    </alternativeName>
</protein>
<dbReference type="GO" id="GO:0005886">
    <property type="term" value="C:plasma membrane"/>
    <property type="evidence" value="ECO:0007669"/>
    <property type="project" value="UniProtKB-SubCell"/>
</dbReference>
<name>A0A0D6XPW6_9STAP</name>
<evidence type="ECO:0000313" key="16">
    <source>
        <dbReference type="EMBL" id="KIX90677.1"/>
    </source>
</evidence>
<dbReference type="Proteomes" id="UP000032366">
    <property type="component" value="Unassembled WGS sequence"/>
</dbReference>
<dbReference type="InterPro" id="IPR003594">
    <property type="entry name" value="HATPase_dom"/>
</dbReference>
<dbReference type="RefSeq" id="WP_044360321.1">
    <property type="nucleotide sequence ID" value="NZ_JXWY01000036.1"/>
</dbReference>
<dbReference type="OrthoDB" id="9780487at2"/>
<evidence type="ECO:0000256" key="1">
    <source>
        <dbReference type="ARBA" id="ARBA00000085"/>
    </source>
</evidence>
<dbReference type="InterPro" id="IPR050351">
    <property type="entry name" value="BphY/WalK/GraS-like"/>
</dbReference>
<sequence length="340" mass="39304">MKHFKWLAMWVAERRSWLLLLVLLDVVLIGVGYLDDRMAVDSMWFAVGLQVIIASFYLILTYMKEIKFYDKLAKGSTIREIRHRDYAESPFEKLILHYLENKLKTQQHILEEQRHWLSMNEQSVTEFVHDIKTPVTALKLLIEQESDFGRRAQLMYEWSRIAYMLDQQLFLSRLNHKAHDMFFEVTSLRQLVVEEVRETRHISMRKGIGFDIKVAREIEVYTDKRWLKMVLRQIISNAVKYSNAGDVVITGVVTGAHVSLAIKDEGCGIPAHDLPRIFSRGFTGTTSNAEINASGMGLYLVDSVKEALGITIDVQSEVGKGTTVTLYFSKQNQYTERMSK</sequence>
<evidence type="ECO:0000256" key="14">
    <source>
        <dbReference type="SAM" id="Phobius"/>
    </source>
</evidence>
<evidence type="ECO:0000256" key="13">
    <source>
        <dbReference type="ARBA" id="ARBA00042987"/>
    </source>
</evidence>
<keyword evidence="7" id="KW-0547">Nucleotide-binding</keyword>
<evidence type="ECO:0000256" key="7">
    <source>
        <dbReference type="ARBA" id="ARBA00022741"/>
    </source>
</evidence>
<dbReference type="EC" id="2.7.13.3" evidence="3"/>
<keyword evidence="9" id="KW-0067">ATP-binding</keyword>
<dbReference type="EMBL" id="JXWY01000036">
    <property type="protein sequence ID" value="KIX90677.1"/>
    <property type="molecule type" value="Genomic_DNA"/>
</dbReference>
<keyword evidence="4" id="KW-1003">Cell membrane</keyword>
<gene>
    <name evidence="17" type="primary">graS</name>
    <name evidence="17" type="ORF">NCTC13832_00401</name>
    <name evidence="16" type="ORF">TP70_06030</name>
</gene>
<dbReference type="Gene3D" id="3.30.565.10">
    <property type="entry name" value="Histidine kinase-like ATPase, C-terminal domain"/>
    <property type="match status" value="1"/>
</dbReference>
<reference evidence="17 19" key="2">
    <citation type="submission" date="2018-06" db="EMBL/GenBank/DDBJ databases">
        <authorList>
            <consortium name="Pathogen Informatics"/>
            <person name="Doyle S."/>
        </authorList>
    </citation>
    <scope>NUCLEOTIDE SEQUENCE [LARGE SCALE GENOMIC DNA]</scope>
    <source>
        <strain evidence="17 19">NCTC13832</strain>
    </source>
</reference>
<evidence type="ECO:0000256" key="4">
    <source>
        <dbReference type="ARBA" id="ARBA00022475"/>
    </source>
</evidence>
<dbReference type="GO" id="GO:0005524">
    <property type="term" value="F:ATP binding"/>
    <property type="evidence" value="ECO:0007669"/>
    <property type="project" value="UniProtKB-KW"/>
</dbReference>
<evidence type="ECO:0000256" key="10">
    <source>
        <dbReference type="ARBA" id="ARBA00022989"/>
    </source>
</evidence>
<feature type="domain" description="Histidine kinase" evidence="15">
    <location>
        <begin position="126"/>
        <end position="332"/>
    </location>
</feature>
<evidence type="ECO:0000313" key="18">
    <source>
        <dbReference type="Proteomes" id="UP000032366"/>
    </source>
</evidence>
<dbReference type="SMART" id="SM00387">
    <property type="entry name" value="HATPase_c"/>
    <property type="match status" value="1"/>
</dbReference>
<dbReference type="GO" id="GO:0016036">
    <property type="term" value="P:cellular response to phosphate starvation"/>
    <property type="evidence" value="ECO:0007669"/>
    <property type="project" value="TreeGrafter"/>
</dbReference>
<dbReference type="GO" id="GO:0004721">
    <property type="term" value="F:phosphoprotein phosphatase activity"/>
    <property type="evidence" value="ECO:0007669"/>
    <property type="project" value="TreeGrafter"/>
</dbReference>
<keyword evidence="5 17" id="KW-0808">Transferase</keyword>
<keyword evidence="8 17" id="KW-0418">Kinase</keyword>
<dbReference type="PRINTS" id="PR00344">
    <property type="entry name" value="BCTRLSENSOR"/>
</dbReference>
<dbReference type="InterPro" id="IPR005467">
    <property type="entry name" value="His_kinase_dom"/>
</dbReference>
<accession>A0A0D6XPW6</accession>
<dbReference type="AlphaFoldDB" id="A0A0D6XPW6"/>
<dbReference type="InterPro" id="IPR036890">
    <property type="entry name" value="HATPase_C_sf"/>
</dbReference>
<evidence type="ECO:0000256" key="9">
    <source>
        <dbReference type="ARBA" id="ARBA00022840"/>
    </source>
</evidence>
<keyword evidence="6 14" id="KW-0812">Transmembrane</keyword>
<evidence type="ECO:0000256" key="11">
    <source>
        <dbReference type="ARBA" id="ARBA00023012"/>
    </source>
</evidence>
<comment type="catalytic activity">
    <reaction evidence="1">
        <text>ATP + protein L-histidine = ADP + protein N-phospho-L-histidine.</text>
        <dbReference type="EC" id="2.7.13.3"/>
    </reaction>
</comment>
<evidence type="ECO:0000259" key="15">
    <source>
        <dbReference type="PROSITE" id="PS50109"/>
    </source>
</evidence>
<proteinExistence type="predicted"/>
<comment type="subcellular location">
    <subcellularLocation>
        <location evidence="2">Cell membrane</location>
        <topology evidence="2">Multi-pass membrane protein</topology>
    </subcellularLocation>
</comment>
<evidence type="ECO:0000256" key="8">
    <source>
        <dbReference type="ARBA" id="ARBA00022777"/>
    </source>
</evidence>
<dbReference type="PANTHER" id="PTHR45453">
    <property type="entry name" value="PHOSPHATE REGULON SENSOR PROTEIN PHOR"/>
    <property type="match status" value="1"/>
</dbReference>
<dbReference type="PROSITE" id="PS50109">
    <property type="entry name" value="HIS_KIN"/>
    <property type="match status" value="1"/>
</dbReference>
<dbReference type="Pfam" id="PF02518">
    <property type="entry name" value="HATPase_c"/>
    <property type="match status" value="1"/>
</dbReference>
<evidence type="ECO:0000313" key="19">
    <source>
        <dbReference type="Proteomes" id="UP000254100"/>
    </source>
</evidence>
<evidence type="ECO:0000256" key="5">
    <source>
        <dbReference type="ARBA" id="ARBA00022679"/>
    </source>
</evidence>
<evidence type="ECO:0000313" key="17">
    <source>
        <dbReference type="EMBL" id="SUM56744.1"/>
    </source>
</evidence>
<keyword evidence="11" id="KW-0902">Two-component regulatory system</keyword>